<dbReference type="Proteomes" id="UP000732298">
    <property type="component" value="Unassembled WGS sequence"/>
</dbReference>
<gene>
    <name evidence="1" type="ORF">HY544_05815</name>
</gene>
<dbReference type="InterPro" id="IPR013321">
    <property type="entry name" value="Arc_rbn_hlx_hlx"/>
</dbReference>
<dbReference type="Gene3D" id="1.10.1220.10">
    <property type="entry name" value="Met repressor-like"/>
    <property type="match status" value="1"/>
</dbReference>
<dbReference type="GO" id="GO:0006355">
    <property type="term" value="P:regulation of DNA-templated transcription"/>
    <property type="evidence" value="ECO:0007669"/>
    <property type="project" value="InterPro"/>
</dbReference>
<dbReference type="SUPFAM" id="SSF47598">
    <property type="entry name" value="Ribbon-helix-helix"/>
    <property type="match status" value="1"/>
</dbReference>
<proteinExistence type="predicted"/>
<dbReference type="Pfam" id="PF17723">
    <property type="entry name" value="RHH_8"/>
    <property type="match status" value="1"/>
</dbReference>
<accession>A0A8T3YMP9</accession>
<dbReference type="InterPro" id="IPR010985">
    <property type="entry name" value="Ribbon_hlx_hlx"/>
</dbReference>
<name>A0A8T3YMP9_9ARCH</name>
<comment type="caution">
    <text evidence="1">The sequence shown here is derived from an EMBL/GenBank/DDBJ whole genome shotgun (WGS) entry which is preliminary data.</text>
</comment>
<organism evidence="1 2">
    <name type="scientific">Candidatus Iainarchaeum sp</name>
    <dbReference type="NCBI Taxonomy" id="3101447"/>
    <lineage>
        <taxon>Archaea</taxon>
        <taxon>Candidatus Iainarchaeota</taxon>
        <taxon>Candidatus Iainarchaeia</taxon>
        <taxon>Candidatus Iainarchaeales</taxon>
        <taxon>Candidatus Iainarchaeaceae</taxon>
        <taxon>Candidatus Iainarchaeum</taxon>
    </lineage>
</organism>
<evidence type="ECO:0000313" key="1">
    <source>
        <dbReference type="EMBL" id="MBI4210987.1"/>
    </source>
</evidence>
<dbReference type="EMBL" id="JACQPB010000056">
    <property type="protein sequence ID" value="MBI4210987.1"/>
    <property type="molecule type" value="Genomic_DNA"/>
</dbReference>
<protein>
    <submittedName>
        <fullName evidence="1">Ribbon-helix-helix protein, CopG family</fullName>
    </submittedName>
</protein>
<evidence type="ECO:0000313" key="2">
    <source>
        <dbReference type="Proteomes" id="UP000732298"/>
    </source>
</evidence>
<dbReference type="AlphaFoldDB" id="A0A8T3YMP9"/>
<dbReference type="CDD" id="cd22231">
    <property type="entry name" value="RHH_NikR_HicB-like"/>
    <property type="match status" value="1"/>
</dbReference>
<dbReference type="InterPro" id="IPR041088">
    <property type="entry name" value="RHH_8"/>
</dbReference>
<sequence>MEVVPAKVTPKLIEEIDVLVKDGWYANRSEVIRDAVRELVKKMKSERLAAAIKEDVEWGLK</sequence>
<reference evidence="1" key="1">
    <citation type="submission" date="2020-07" db="EMBL/GenBank/DDBJ databases">
        <title>Huge and variable diversity of episymbiotic CPR bacteria and DPANN archaea in groundwater ecosystems.</title>
        <authorList>
            <person name="He C.Y."/>
            <person name="Keren R."/>
            <person name="Whittaker M."/>
            <person name="Farag I.F."/>
            <person name="Doudna J."/>
            <person name="Cate J.H.D."/>
            <person name="Banfield J.F."/>
        </authorList>
    </citation>
    <scope>NUCLEOTIDE SEQUENCE</scope>
    <source>
        <strain evidence="1">NC_groundwater_1296_Ag_S-0.2um_52_80</strain>
    </source>
</reference>